<organism evidence="1 2">
    <name type="scientific">Solanum verrucosum</name>
    <dbReference type="NCBI Taxonomy" id="315347"/>
    <lineage>
        <taxon>Eukaryota</taxon>
        <taxon>Viridiplantae</taxon>
        <taxon>Streptophyta</taxon>
        <taxon>Embryophyta</taxon>
        <taxon>Tracheophyta</taxon>
        <taxon>Spermatophyta</taxon>
        <taxon>Magnoliopsida</taxon>
        <taxon>eudicotyledons</taxon>
        <taxon>Gunneridae</taxon>
        <taxon>Pentapetalae</taxon>
        <taxon>asterids</taxon>
        <taxon>lamiids</taxon>
        <taxon>Solanales</taxon>
        <taxon>Solanaceae</taxon>
        <taxon>Solanoideae</taxon>
        <taxon>Solaneae</taxon>
        <taxon>Solanum</taxon>
    </lineage>
</organism>
<evidence type="ECO:0000313" key="2">
    <source>
        <dbReference type="Proteomes" id="UP001234989"/>
    </source>
</evidence>
<sequence>MYESPGTTKEISRSMDFDLNQSSDLLGYNLK</sequence>
<protein>
    <submittedName>
        <fullName evidence="1">Uncharacterized protein</fullName>
    </submittedName>
</protein>
<reference evidence="1" key="1">
    <citation type="submission" date="2023-08" db="EMBL/GenBank/DDBJ databases">
        <title>A de novo genome assembly of Solanum verrucosum Schlechtendal, a Mexican diploid species geographically isolated from the other diploid A-genome species in potato relatives.</title>
        <authorList>
            <person name="Hosaka K."/>
        </authorList>
    </citation>
    <scope>NUCLEOTIDE SEQUENCE</scope>
    <source>
        <tissue evidence="1">Young leaves</tissue>
    </source>
</reference>
<keyword evidence="2" id="KW-1185">Reference proteome</keyword>
<proteinExistence type="predicted"/>
<evidence type="ECO:0000313" key="1">
    <source>
        <dbReference type="EMBL" id="WMV12652.1"/>
    </source>
</evidence>
<name>A0AAF0T9A9_SOLVR</name>
<gene>
    <name evidence="1" type="ORF">MTR67_006037</name>
</gene>
<accession>A0AAF0T9A9</accession>
<feature type="non-terminal residue" evidence="1">
    <location>
        <position position="31"/>
    </location>
</feature>
<dbReference type="AlphaFoldDB" id="A0AAF0T9A9"/>
<dbReference type="EMBL" id="CP133612">
    <property type="protein sequence ID" value="WMV12652.1"/>
    <property type="molecule type" value="Genomic_DNA"/>
</dbReference>
<dbReference type="Proteomes" id="UP001234989">
    <property type="component" value="Chromosome 1"/>
</dbReference>